<dbReference type="NCBIfam" id="TIGR03296">
    <property type="entry name" value="M6dom_TIGR03296"/>
    <property type="match status" value="1"/>
</dbReference>
<reference evidence="2 3" key="1">
    <citation type="journal article" date="2024" name="IMA Fungus">
        <title>Apiospora arundinis, a panoply of carbohydrate-active enzymes and secondary metabolites.</title>
        <authorList>
            <person name="Sorensen T."/>
            <person name="Petersen C."/>
            <person name="Muurmann A.T."/>
            <person name="Christiansen J.V."/>
            <person name="Brundto M.L."/>
            <person name="Overgaard C.K."/>
            <person name="Boysen A.T."/>
            <person name="Wollenberg R.D."/>
            <person name="Larsen T.O."/>
            <person name="Sorensen J.L."/>
            <person name="Nielsen K.L."/>
            <person name="Sondergaard T.E."/>
        </authorList>
    </citation>
    <scope>NUCLEOTIDE SEQUENCE [LARGE SCALE GENOMIC DNA]</scope>
    <source>
        <strain evidence="2 3">AAU 773</strain>
    </source>
</reference>
<dbReference type="PANTHER" id="PTHR41775:SF1">
    <property type="entry name" value="PEPTIDASE M6-LIKE DOMAIN-CONTAINING PROTEIN"/>
    <property type="match status" value="1"/>
</dbReference>
<evidence type="ECO:0000256" key="1">
    <source>
        <dbReference type="SAM" id="SignalP"/>
    </source>
</evidence>
<evidence type="ECO:0000313" key="3">
    <source>
        <dbReference type="Proteomes" id="UP001390339"/>
    </source>
</evidence>
<name>A0ABR2HJM4_9PEZI</name>
<comment type="caution">
    <text evidence="2">The sequence shown here is derived from an EMBL/GenBank/DDBJ whole genome shotgun (WGS) entry which is preliminary data.</text>
</comment>
<dbReference type="InterPro" id="IPR008757">
    <property type="entry name" value="Peptidase_M6-like_domain"/>
</dbReference>
<accession>A0ABR2HJM4</accession>
<feature type="signal peptide" evidence="1">
    <location>
        <begin position="1"/>
        <end position="18"/>
    </location>
</feature>
<sequence length="438" mass="46856">MLALGTILSFSVWQAATAAAHAIPRDFDDSILSSTGNDTANGTAPGRGDYIWTPTCRLPSPKDFMYSMGFDYAEGCVPGTGTLRGFMIFVDFPDAVVPEGSEDTPQSLYDKMAPQTAAWYAQASYGALNLNITADTTAYYRMPKPAAAYDWMGSTFRQSSYAQDALDAFTANGTRPPPPEVDALYIVPTGRAASWISRSQTTFEPISTRQGQKVAKKAITFGAADTDLIAMTMVHETGHTFCLPDYYSFQNYAGFYVGGYSVMAETQGMAPDFFAWDKYRLGWIRDEAVDCVLEVGSTEHVLTPLAIKGSGSDKKAVVLAGSETTALIAEVRIAAGLDKEACAPGVVLTEVNTRIGGGNGPIRVLDTTPGSGGCAGILDDMVDSALSLTLEGSKSLAYAPVSSYDVPGWGVKVTLLSVADQKYTIRVDRQTPPRTTTY</sequence>
<organism evidence="2 3">
    <name type="scientific">Apiospora arundinis</name>
    <dbReference type="NCBI Taxonomy" id="335852"/>
    <lineage>
        <taxon>Eukaryota</taxon>
        <taxon>Fungi</taxon>
        <taxon>Dikarya</taxon>
        <taxon>Ascomycota</taxon>
        <taxon>Pezizomycotina</taxon>
        <taxon>Sordariomycetes</taxon>
        <taxon>Xylariomycetidae</taxon>
        <taxon>Amphisphaeriales</taxon>
        <taxon>Apiosporaceae</taxon>
        <taxon>Apiospora</taxon>
    </lineage>
</organism>
<keyword evidence="3" id="KW-1185">Reference proteome</keyword>
<feature type="chain" id="PRO_5045280090" description="M6 family metalloprotease domain-containing protein" evidence="1">
    <location>
        <begin position="19"/>
        <end position="438"/>
    </location>
</feature>
<dbReference type="EMBL" id="JAPCWZ010000010">
    <property type="protein sequence ID" value="KAK8848404.1"/>
    <property type="molecule type" value="Genomic_DNA"/>
</dbReference>
<proteinExistence type="predicted"/>
<keyword evidence="1" id="KW-0732">Signal</keyword>
<dbReference type="Proteomes" id="UP001390339">
    <property type="component" value="Unassembled WGS sequence"/>
</dbReference>
<evidence type="ECO:0000313" key="2">
    <source>
        <dbReference type="EMBL" id="KAK8848404.1"/>
    </source>
</evidence>
<gene>
    <name evidence="2" type="ORF">PGQ11_014884</name>
</gene>
<dbReference type="PANTHER" id="PTHR41775">
    <property type="entry name" value="SECRETED PROTEIN-RELATED"/>
    <property type="match status" value="1"/>
</dbReference>
<protein>
    <recommendedName>
        <fullName evidence="4">M6 family metalloprotease domain-containing protein</fullName>
    </recommendedName>
</protein>
<evidence type="ECO:0008006" key="4">
    <source>
        <dbReference type="Google" id="ProtNLM"/>
    </source>
</evidence>